<organism evidence="1 2">
    <name type="scientific">Eimeria acervulina</name>
    <name type="common">Coccidian parasite</name>
    <dbReference type="NCBI Taxonomy" id="5801"/>
    <lineage>
        <taxon>Eukaryota</taxon>
        <taxon>Sar</taxon>
        <taxon>Alveolata</taxon>
        <taxon>Apicomplexa</taxon>
        <taxon>Conoidasida</taxon>
        <taxon>Coccidia</taxon>
        <taxon>Eucoccidiorida</taxon>
        <taxon>Eimeriorina</taxon>
        <taxon>Eimeriidae</taxon>
        <taxon>Eimeria</taxon>
    </lineage>
</organism>
<feature type="non-terminal residue" evidence="1">
    <location>
        <position position="43"/>
    </location>
</feature>
<dbReference type="AlphaFoldDB" id="U6GP20"/>
<sequence>MWERQLFERPTLEKIEAAERFRRDGNAAYADRNFGLAAVCYRK</sequence>
<accession>U6GP20</accession>
<proteinExistence type="predicted"/>
<dbReference type="Proteomes" id="UP000018050">
    <property type="component" value="Unassembled WGS sequence"/>
</dbReference>
<gene>
    <name evidence="1" type="ORF">EAH_00064050</name>
</gene>
<dbReference type="RefSeq" id="XP_013248477.1">
    <property type="nucleotide sequence ID" value="XM_013393023.1"/>
</dbReference>
<dbReference type="OrthoDB" id="331292at2759"/>
<reference evidence="1" key="2">
    <citation type="submission" date="2013-10" db="EMBL/GenBank/DDBJ databases">
        <authorList>
            <person name="Aslett M."/>
        </authorList>
    </citation>
    <scope>NUCLEOTIDE SEQUENCE</scope>
    <source>
        <strain evidence="1">Houghton</strain>
    </source>
</reference>
<dbReference type="VEuPathDB" id="ToxoDB:EAH_00064050"/>
<dbReference type="EMBL" id="HG671929">
    <property type="protein sequence ID" value="CDI81966.1"/>
    <property type="molecule type" value="Genomic_DNA"/>
</dbReference>
<protein>
    <submittedName>
        <fullName evidence="1">Uncharacterized protein</fullName>
    </submittedName>
</protein>
<dbReference type="GeneID" id="25274475"/>
<name>U6GP20_EIMAC</name>
<reference evidence="1" key="1">
    <citation type="submission" date="2013-10" db="EMBL/GenBank/DDBJ databases">
        <title>Genomic analysis of the causative agents of coccidiosis in chickens.</title>
        <authorList>
            <person name="Reid A.J."/>
            <person name="Blake D."/>
            <person name="Billington K."/>
            <person name="Browne H."/>
            <person name="Dunn M."/>
            <person name="Hung S."/>
            <person name="Kawahara F."/>
            <person name="Miranda-Saavedra D."/>
            <person name="Mourier T."/>
            <person name="Nagra H."/>
            <person name="Otto T.D."/>
            <person name="Rawlings N."/>
            <person name="Sanchez A."/>
            <person name="Sanders M."/>
            <person name="Subramaniam C."/>
            <person name="Tay Y."/>
            <person name="Dear P."/>
            <person name="Doerig C."/>
            <person name="Gruber A."/>
            <person name="Parkinson J."/>
            <person name="Shirley M."/>
            <person name="Wan K.L."/>
            <person name="Berriman M."/>
            <person name="Tomley F."/>
            <person name="Pain A."/>
        </authorList>
    </citation>
    <scope>NUCLEOTIDE SEQUENCE</scope>
    <source>
        <strain evidence="1">Houghton</strain>
    </source>
</reference>
<evidence type="ECO:0000313" key="1">
    <source>
        <dbReference type="EMBL" id="CDI81966.1"/>
    </source>
</evidence>
<evidence type="ECO:0000313" key="2">
    <source>
        <dbReference type="Proteomes" id="UP000018050"/>
    </source>
</evidence>
<keyword evidence="2" id="KW-1185">Reference proteome</keyword>